<comment type="caution">
    <text evidence="8">The sequence shown here is derived from an EMBL/GenBank/DDBJ whole genome shotgun (WGS) entry which is preliminary data.</text>
</comment>
<evidence type="ECO:0000256" key="1">
    <source>
        <dbReference type="ARBA" id="ARBA00022630"/>
    </source>
</evidence>
<evidence type="ECO:0000256" key="5">
    <source>
        <dbReference type="ARBA" id="ARBA00048542"/>
    </source>
</evidence>
<keyword evidence="3 6" id="KW-0560">Oxidoreductase</keyword>
<dbReference type="Pfam" id="PF02525">
    <property type="entry name" value="Flavodoxin_2"/>
    <property type="match status" value="1"/>
</dbReference>
<feature type="binding site" evidence="6">
    <location>
        <position position="9"/>
    </location>
    <ligand>
        <name>FMN</name>
        <dbReference type="ChEBI" id="CHEBI:58210"/>
    </ligand>
</feature>
<comment type="caution">
    <text evidence="6">Lacks conserved residue(s) required for the propagation of feature annotation.</text>
</comment>
<dbReference type="SUPFAM" id="SSF52218">
    <property type="entry name" value="Flavoproteins"/>
    <property type="match status" value="1"/>
</dbReference>
<comment type="function">
    <text evidence="6">Also exhibits azoreductase activity. Catalyzes the reductive cleavage of the azo bond in aromatic azo compounds to the corresponding amines.</text>
</comment>
<dbReference type="InterPro" id="IPR050104">
    <property type="entry name" value="FMN-dep_NADH:Q_OxRdtase_AzoR1"/>
</dbReference>
<protein>
    <recommendedName>
        <fullName evidence="6">FMN dependent NADH:quinone oxidoreductase</fullName>
        <ecNumber evidence="6">1.6.5.-</ecNumber>
    </recommendedName>
    <alternativeName>
        <fullName evidence="6">Azo-dye reductase</fullName>
    </alternativeName>
    <alternativeName>
        <fullName evidence="6">FMN-dependent NADH-azo compound oxidoreductase</fullName>
    </alternativeName>
    <alternativeName>
        <fullName evidence="6">FMN-dependent NADH-azoreductase</fullName>
        <ecNumber evidence="6">1.7.1.17</ecNumber>
    </alternativeName>
</protein>
<feature type="domain" description="Flavodoxin-like fold" evidence="7">
    <location>
        <begin position="1"/>
        <end position="195"/>
    </location>
</feature>
<organism evidence="8 9">
    <name type="scientific">Bradyrhizobium huanghuaihaiense</name>
    <dbReference type="NCBI Taxonomy" id="990078"/>
    <lineage>
        <taxon>Bacteria</taxon>
        <taxon>Pseudomonadati</taxon>
        <taxon>Pseudomonadota</taxon>
        <taxon>Alphaproteobacteria</taxon>
        <taxon>Hyphomicrobiales</taxon>
        <taxon>Nitrobacteraceae</taxon>
        <taxon>Bradyrhizobium</taxon>
    </lineage>
</organism>
<comment type="similarity">
    <text evidence="6">Belongs to the azoreductase type 1 family.</text>
</comment>
<accession>A0A562RSE4</accession>
<dbReference type="EMBL" id="VLLA01000006">
    <property type="protein sequence ID" value="TWI71286.1"/>
    <property type="molecule type" value="Genomic_DNA"/>
</dbReference>
<evidence type="ECO:0000259" key="7">
    <source>
        <dbReference type="Pfam" id="PF02525"/>
    </source>
</evidence>
<dbReference type="InterPro" id="IPR023048">
    <property type="entry name" value="NADH:quinone_OxRdtase_FMN_depd"/>
</dbReference>
<comment type="catalytic activity">
    <reaction evidence="5">
        <text>N,N-dimethyl-1,4-phenylenediamine + anthranilate + 2 NAD(+) = 2-(4-dimethylaminophenyl)diazenylbenzoate + 2 NADH + 2 H(+)</text>
        <dbReference type="Rhea" id="RHEA:55872"/>
        <dbReference type="ChEBI" id="CHEBI:15378"/>
        <dbReference type="ChEBI" id="CHEBI:15783"/>
        <dbReference type="ChEBI" id="CHEBI:16567"/>
        <dbReference type="ChEBI" id="CHEBI:57540"/>
        <dbReference type="ChEBI" id="CHEBI:57945"/>
        <dbReference type="ChEBI" id="CHEBI:71579"/>
        <dbReference type="EC" id="1.7.1.17"/>
    </reaction>
    <physiologicalReaction direction="right-to-left" evidence="5">
        <dbReference type="Rhea" id="RHEA:55874"/>
    </physiologicalReaction>
</comment>
<dbReference type="Gene3D" id="3.40.50.360">
    <property type="match status" value="1"/>
</dbReference>
<dbReference type="GO" id="GO:0016652">
    <property type="term" value="F:oxidoreductase activity, acting on NAD(P)H as acceptor"/>
    <property type="evidence" value="ECO:0007669"/>
    <property type="project" value="UniProtKB-UniRule"/>
</dbReference>
<dbReference type="AlphaFoldDB" id="A0A562RSE4"/>
<dbReference type="EC" id="1.7.1.17" evidence="6"/>
<dbReference type="PANTHER" id="PTHR43741:SF4">
    <property type="entry name" value="FMN-DEPENDENT NADH:QUINONE OXIDOREDUCTASE"/>
    <property type="match status" value="1"/>
</dbReference>
<evidence type="ECO:0000256" key="3">
    <source>
        <dbReference type="ARBA" id="ARBA00023002"/>
    </source>
</evidence>
<dbReference type="GO" id="GO:0010181">
    <property type="term" value="F:FMN binding"/>
    <property type="evidence" value="ECO:0007669"/>
    <property type="project" value="UniProtKB-UniRule"/>
</dbReference>
<keyword evidence="1 6" id="KW-0285">Flavoprotein</keyword>
<gene>
    <name evidence="6" type="primary">azoR</name>
    <name evidence="8" type="ORF">IQ16_02905</name>
</gene>
<sequence>MKILHITCSPRGQISESYRLSQQIIGHLRKRDPAARLVSRVIGGGAIPHIDESYASALGAAQQSPAETSREGSMSLSEQLIRELEDSDIVVIATPMHNFTVPSTLKAWIDHVVRVRRTFTVTTSGKVAGLRDRPVFVAVSSGSRYSDEHPRQSDFLTPYLKAVLGTIGLRDVTFFSVEGVAPGSDEAVRARARTDRALQDHFSSGSPLSLRTEVCV</sequence>
<comment type="catalytic activity">
    <reaction evidence="6">
        <text>2 a quinone + NADH + H(+) = 2 a 1,4-benzosemiquinone + NAD(+)</text>
        <dbReference type="Rhea" id="RHEA:65952"/>
        <dbReference type="ChEBI" id="CHEBI:15378"/>
        <dbReference type="ChEBI" id="CHEBI:57540"/>
        <dbReference type="ChEBI" id="CHEBI:57945"/>
        <dbReference type="ChEBI" id="CHEBI:132124"/>
        <dbReference type="ChEBI" id="CHEBI:134225"/>
    </reaction>
</comment>
<comment type="subunit">
    <text evidence="6">Homodimer.</text>
</comment>
<dbReference type="GO" id="GO:0009055">
    <property type="term" value="F:electron transfer activity"/>
    <property type="evidence" value="ECO:0007669"/>
    <property type="project" value="UniProtKB-UniRule"/>
</dbReference>
<dbReference type="InterPro" id="IPR003680">
    <property type="entry name" value="Flavodoxin_fold"/>
</dbReference>
<dbReference type="EC" id="1.6.5.-" evidence="6"/>
<evidence type="ECO:0000313" key="8">
    <source>
        <dbReference type="EMBL" id="TWI71286.1"/>
    </source>
</evidence>
<dbReference type="OrthoDB" id="9787136at2"/>
<dbReference type="GO" id="GO:0016655">
    <property type="term" value="F:oxidoreductase activity, acting on NAD(P)H, quinone or similar compound as acceptor"/>
    <property type="evidence" value="ECO:0007669"/>
    <property type="project" value="InterPro"/>
</dbReference>
<evidence type="ECO:0000256" key="4">
    <source>
        <dbReference type="ARBA" id="ARBA00023027"/>
    </source>
</evidence>
<dbReference type="InterPro" id="IPR029039">
    <property type="entry name" value="Flavoprotein-like_sf"/>
</dbReference>
<keyword evidence="9" id="KW-1185">Reference proteome</keyword>
<evidence type="ECO:0000256" key="2">
    <source>
        <dbReference type="ARBA" id="ARBA00022643"/>
    </source>
</evidence>
<dbReference type="PANTHER" id="PTHR43741">
    <property type="entry name" value="FMN-DEPENDENT NADH-AZOREDUCTASE 1"/>
    <property type="match status" value="1"/>
</dbReference>
<comment type="cofactor">
    <cofactor evidence="6">
        <name>FMN</name>
        <dbReference type="ChEBI" id="CHEBI:58210"/>
    </cofactor>
    <text evidence="6">Binds 1 FMN per subunit.</text>
</comment>
<dbReference type="HAMAP" id="MF_01216">
    <property type="entry name" value="Azoreductase_type1"/>
    <property type="match status" value="1"/>
</dbReference>
<reference evidence="8 9" key="1">
    <citation type="journal article" date="2015" name="Stand. Genomic Sci.">
        <title>Genomic Encyclopedia of Bacterial and Archaeal Type Strains, Phase III: the genomes of soil and plant-associated and newly described type strains.</title>
        <authorList>
            <person name="Whitman W.B."/>
            <person name="Woyke T."/>
            <person name="Klenk H.P."/>
            <person name="Zhou Y."/>
            <person name="Lilburn T.G."/>
            <person name="Beck B.J."/>
            <person name="De Vos P."/>
            <person name="Vandamme P."/>
            <person name="Eisen J.A."/>
            <person name="Garrity G."/>
            <person name="Hugenholtz P."/>
            <person name="Kyrpides N.C."/>
        </authorList>
    </citation>
    <scope>NUCLEOTIDE SEQUENCE [LARGE SCALE GENOMIC DNA]</scope>
    <source>
        <strain evidence="8 9">CGMCC 1.10948</strain>
    </source>
</reference>
<evidence type="ECO:0000313" key="9">
    <source>
        <dbReference type="Proteomes" id="UP000316291"/>
    </source>
</evidence>
<comment type="function">
    <text evidence="6">Quinone reductase that provides resistance to thiol-specific stress caused by electrophilic quinones.</text>
</comment>
<evidence type="ECO:0000256" key="6">
    <source>
        <dbReference type="HAMAP-Rule" id="MF_01216"/>
    </source>
</evidence>
<dbReference type="Proteomes" id="UP000316291">
    <property type="component" value="Unassembled WGS sequence"/>
</dbReference>
<keyword evidence="2 6" id="KW-0288">FMN</keyword>
<name>A0A562RSE4_9BRAD</name>
<feature type="binding site" evidence="6">
    <location>
        <begin position="15"/>
        <end position="17"/>
    </location>
    <ligand>
        <name>FMN</name>
        <dbReference type="ChEBI" id="CHEBI:58210"/>
    </ligand>
</feature>
<keyword evidence="4 6" id="KW-0520">NAD</keyword>
<proteinExistence type="inferred from homology"/>